<organism evidence="2 3">
    <name type="scientific">Alkaliphilus hydrothermalis</name>
    <dbReference type="NCBI Taxonomy" id="1482730"/>
    <lineage>
        <taxon>Bacteria</taxon>
        <taxon>Bacillati</taxon>
        <taxon>Bacillota</taxon>
        <taxon>Clostridia</taxon>
        <taxon>Peptostreptococcales</taxon>
        <taxon>Natronincolaceae</taxon>
        <taxon>Alkaliphilus</taxon>
    </lineage>
</organism>
<accession>A0ABS2NLZ9</accession>
<reference evidence="2 3" key="1">
    <citation type="submission" date="2021-01" db="EMBL/GenBank/DDBJ databases">
        <title>Genomic Encyclopedia of Type Strains, Phase IV (KMG-IV): sequencing the most valuable type-strain genomes for metagenomic binning, comparative biology and taxonomic classification.</title>
        <authorList>
            <person name="Goeker M."/>
        </authorList>
    </citation>
    <scope>NUCLEOTIDE SEQUENCE [LARGE SCALE GENOMIC DNA]</scope>
    <source>
        <strain evidence="2 3">DSM 25890</strain>
    </source>
</reference>
<evidence type="ECO:0008006" key="4">
    <source>
        <dbReference type="Google" id="ProtNLM"/>
    </source>
</evidence>
<dbReference type="RefSeq" id="WP_204400151.1">
    <property type="nucleotide sequence ID" value="NZ_JAFBEE010000002.1"/>
</dbReference>
<evidence type="ECO:0000256" key="1">
    <source>
        <dbReference type="SAM" id="Phobius"/>
    </source>
</evidence>
<comment type="caution">
    <text evidence="2">The sequence shown here is derived from an EMBL/GenBank/DDBJ whole genome shotgun (WGS) entry which is preliminary data.</text>
</comment>
<proteinExistence type="predicted"/>
<evidence type="ECO:0000313" key="2">
    <source>
        <dbReference type="EMBL" id="MBM7613862.1"/>
    </source>
</evidence>
<feature type="transmembrane region" description="Helical" evidence="1">
    <location>
        <begin position="98"/>
        <end position="123"/>
    </location>
</feature>
<dbReference type="EMBL" id="JAFBEE010000002">
    <property type="protein sequence ID" value="MBM7613862.1"/>
    <property type="molecule type" value="Genomic_DNA"/>
</dbReference>
<sequence length="160" mass="18701">MYYRFSKFAKTIIIVNVVLTLAVALIHGYNIHRIKESNEKIFNVMQEKKVIRDTAIRMLENEGEELFINQEFTTYFGMCVSIFTLLLLYKYAKSNGFFFGFLVAISSLFTSFVGGLLLFYLILSGKSEIAGKKERFTYKNDWEKYIHKKVILIENTEDKV</sequence>
<feature type="transmembrane region" description="Helical" evidence="1">
    <location>
        <begin position="12"/>
        <end position="31"/>
    </location>
</feature>
<protein>
    <recommendedName>
        <fullName evidence="4">DUF4064 domain-containing protein</fullName>
    </recommendedName>
</protein>
<keyword evidence="3" id="KW-1185">Reference proteome</keyword>
<keyword evidence="1" id="KW-1133">Transmembrane helix</keyword>
<keyword evidence="1" id="KW-0472">Membrane</keyword>
<keyword evidence="1" id="KW-0812">Transmembrane</keyword>
<feature type="transmembrane region" description="Helical" evidence="1">
    <location>
        <begin position="72"/>
        <end position="92"/>
    </location>
</feature>
<gene>
    <name evidence="2" type="ORF">JOC73_000371</name>
</gene>
<name>A0ABS2NLZ9_9FIRM</name>
<dbReference type="Proteomes" id="UP001314796">
    <property type="component" value="Unassembled WGS sequence"/>
</dbReference>
<evidence type="ECO:0000313" key="3">
    <source>
        <dbReference type="Proteomes" id="UP001314796"/>
    </source>
</evidence>